<gene>
    <name evidence="1" type="ORF">HNQ93_003773</name>
</gene>
<dbReference type="Proteomes" id="UP000532746">
    <property type="component" value="Unassembled WGS sequence"/>
</dbReference>
<sequence>MILSLFDFIAQYSPEVAFLRIQWRAGTHSMARFQASLNSVAYLLEQGDVRDFIIDLHELPSISIEDQMWLTTQWIPRVSVPALQQVGLVLPARDVYNQLVVESLIRLGRHFMHYDIQFFPHLPPALDWLVGQYNPVTEAELEAEWAAGPLLDAAERQR</sequence>
<protein>
    <recommendedName>
        <fullName evidence="3">STAS/SEC14 domain-containing protein</fullName>
    </recommendedName>
</protein>
<comment type="caution">
    <text evidence="1">The sequence shown here is derived from an EMBL/GenBank/DDBJ whole genome shotgun (WGS) entry which is preliminary data.</text>
</comment>
<name>A0A7W9T3H7_9BACT</name>
<keyword evidence="2" id="KW-1185">Reference proteome</keyword>
<evidence type="ECO:0000313" key="1">
    <source>
        <dbReference type="EMBL" id="MBB6060897.1"/>
    </source>
</evidence>
<proteinExistence type="predicted"/>
<evidence type="ECO:0008006" key="3">
    <source>
        <dbReference type="Google" id="ProtNLM"/>
    </source>
</evidence>
<dbReference type="RefSeq" id="WP_183405089.1">
    <property type="nucleotide sequence ID" value="NZ_JACHGG010000007.1"/>
</dbReference>
<reference evidence="1 2" key="1">
    <citation type="submission" date="2020-08" db="EMBL/GenBank/DDBJ databases">
        <title>Genomic Encyclopedia of Type Strains, Phase IV (KMG-IV): sequencing the most valuable type-strain genomes for metagenomic binning, comparative biology and taxonomic classification.</title>
        <authorList>
            <person name="Goeker M."/>
        </authorList>
    </citation>
    <scope>NUCLEOTIDE SEQUENCE [LARGE SCALE GENOMIC DNA]</scope>
    <source>
        <strain evidence="1 2">DSM 26718</strain>
    </source>
</reference>
<dbReference type="EMBL" id="JACHGG010000007">
    <property type="protein sequence ID" value="MBB6060897.1"/>
    <property type="molecule type" value="Genomic_DNA"/>
</dbReference>
<evidence type="ECO:0000313" key="2">
    <source>
        <dbReference type="Proteomes" id="UP000532746"/>
    </source>
</evidence>
<organism evidence="1 2">
    <name type="scientific">Hymenobacter luteus</name>
    <dbReference type="NCBI Taxonomy" id="1411122"/>
    <lineage>
        <taxon>Bacteria</taxon>
        <taxon>Pseudomonadati</taxon>
        <taxon>Bacteroidota</taxon>
        <taxon>Cytophagia</taxon>
        <taxon>Cytophagales</taxon>
        <taxon>Hymenobacteraceae</taxon>
        <taxon>Hymenobacter</taxon>
    </lineage>
</organism>
<accession>A0A7W9T3H7</accession>
<dbReference type="AlphaFoldDB" id="A0A7W9T3H7"/>